<dbReference type="PROSITE" id="PS50181">
    <property type="entry name" value="FBOX"/>
    <property type="match status" value="1"/>
</dbReference>
<accession>A0A0N5CGS0</accession>
<dbReference type="WBParaSite" id="SPAL_0001704500.1">
    <property type="protein sequence ID" value="SPAL_0001704500.1"/>
    <property type="gene ID" value="SPAL_0001704500"/>
</dbReference>
<name>A0A0N5CGS0_STREA</name>
<evidence type="ECO:0000259" key="1">
    <source>
        <dbReference type="PROSITE" id="PS50181"/>
    </source>
</evidence>
<organism evidence="2 3">
    <name type="scientific">Strongyloides papillosus</name>
    <name type="common">Intestinal threadworm</name>
    <dbReference type="NCBI Taxonomy" id="174720"/>
    <lineage>
        <taxon>Eukaryota</taxon>
        <taxon>Metazoa</taxon>
        <taxon>Ecdysozoa</taxon>
        <taxon>Nematoda</taxon>
        <taxon>Chromadorea</taxon>
        <taxon>Rhabditida</taxon>
        <taxon>Tylenchina</taxon>
        <taxon>Panagrolaimomorpha</taxon>
        <taxon>Strongyloidoidea</taxon>
        <taxon>Strongyloididae</taxon>
        <taxon>Strongyloides</taxon>
    </lineage>
</organism>
<protein>
    <submittedName>
        <fullName evidence="3">F-box domain-containing protein</fullName>
    </submittedName>
</protein>
<dbReference type="Proteomes" id="UP000046392">
    <property type="component" value="Unplaced"/>
</dbReference>
<reference evidence="3" key="1">
    <citation type="submission" date="2017-02" db="UniProtKB">
        <authorList>
            <consortium name="WormBaseParasite"/>
        </authorList>
    </citation>
    <scope>IDENTIFICATION</scope>
</reference>
<dbReference type="AlphaFoldDB" id="A0A0N5CGS0"/>
<dbReference type="CDD" id="cd09917">
    <property type="entry name" value="F-box_SF"/>
    <property type="match status" value="1"/>
</dbReference>
<dbReference type="InterPro" id="IPR001810">
    <property type="entry name" value="F-box_dom"/>
</dbReference>
<keyword evidence="2" id="KW-1185">Reference proteome</keyword>
<sequence length="313" mass="36577">MDFISLPDVFKLQILGELHWKDLNNLKLVCKELHSIIVKNIEKLDRPKVDYLHIFYTDDEIVGATYALKNNQNILRIENLKEAVFGDDREYEDFLKDKDFTEIKILVFENTINGEMICIKDSKYNARDVIDEISIFHELRIPFNGSVLRKESLRRWGLFEENGTRSVGRKIAMDLLTGNPMLEYENVSADTNRPTFIQVANNLYELGLFNPENLCNCKRVQLTFRVVGGFTVLDEEFYREFFNKIKFNGNFVVEEDDRAFSIWSSIKCSKCGARHRNTMHCSKVLEWDHAYIEISLANSILSMDVEEDLEEVE</sequence>
<feature type="domain" description="F-box" evidence="1">
    <location>
        <begin position="1"/>
        <end position="44"/>
    </location>
</feature>
<evidence type="ECO:0000313" key="2">
    <source>
        <dbReference type="Proteomes" id="UP000046392"/>
    </source>
</evidence>
<evidence type="ECO:0000313" key="3">
    <source>
        <dbReference type="WBParaSite" id="SPAL_0001704500.1"/>
    </source>
</evidence>
<proteinExistence type="predicted"/>